<proteinExistence type="predicted"/>
<dbReference type="PANTHER" id="PTHR12069:SF0">
    <property type="entry name" value="DNA-DIRECTED RNA POLYMERASE III SUBUNIT RPC5"/>
    <property type="match status" value="1"/>
</dbReference>
<evidence type="ECO:0000313" key="3">
    <source>
        <dbReference type="Proteomes" id="UP000267821"/>
    </source>
</evidence>
<dbReference type="PANTHER" id="PTHR12069">
    <property type="entry name" value="DNA-DIRECTED RNA POLYMERASES III 80 KDA POLYPEPTIDE RNA POLYMERASE III SUBUNIT 5"/>
    <property type="match status" value="1"/>
</dbReference>
<dbReference type="STRING" id="1051890.A0A3N4LBE4"/>
<dbReference type="AlphaFoldDB" id="A0A3N4LBE4"/>
<feature type="compositionally biased region" description="Low complexity" evidence="1">
    <location>
        <begin position="112"/>
        <end position="121"/>
    </location>
</feature>
<keyword evidence="3" id="KW-1185">Reference proteome</keyword>
<dbReference type="EMBL" id="ML121809">
    <property type="protein sequence ID" value="RPB17961.1"/>
    <property type="molecule type" value="Genomic_DNA"/>
</dbReference>
<name>A0A3N4LBE4_9PEZI</name>
<feature type="region of interest" description="Disordered" evidence="1">
    <location>
        <begin position="112"/>
        <end position="140"/>
    </location>
</feature>
<feature type="region of interest" description="Disordered" evidence="1">
    <location>
        <begin position="1"/>
        <end position="25"/>
    </location>
</feature>
<dbReference type="Pfam" id="PF04801">
    <property type="entry name" value="RPC5"/>
    <property type="match status" value="1"/>
</dbReference>
<feature type="compositionally biased region" description="Basic and acidic residues" evidence="1">
    <location>
        <begin position="7"/>
        <end position="18"/>
    </location>
</feature>
<gene>
    <name evidence="2" type="ORF">L211DRAFT_871945</name>
</gene>
<dbReference type="GO" id="GO:0005666">
    <property type="term" value="C:RNA polymerase III complex"/>
    <property type="evidence" value="ECO:0007669"/>
    <property type="project" value="TreeGrafter"/>
</dbReference>
<dbReference type="Proteomes" id="UP000267821">
    <property type="component" value="Unassembled WGS sequence"/>
</dbReference>
<dbReference type="OrthoDB" id="340681at2759"/>
<evidence type="ECO:0000256" key="1">
    <source>
        <dbReference type="SAM" id="MobiDB-lite"/>
    </source>
</evidence>
<reference evidence="2 3" key="1">
    <citation type="journal article" date="2018" name="Nat. Ecol. Evol.">
        <title>Pezizomycetes genomes reveal the molecular basis of ectomycorrhizal truffle lifestyle.</title>
        <authorList>
            <person name="Murat C."/>
            <person name="Payen T."/>
            <person name="Noel B."/>
            <person name="Kuo A."/>
            <person name="Morin E."/>
            <person name="Chen J."/>
            <person name="Kohler A."/>
            <person name="Krizsan K."/>
            <person name="Balestrini R."/>
            <person name="Da Silva C."/>
            <person name="Montanini B."/>
            <person name="Hainaut M."/>
            <person name="Levati E."/>
            <person name="Barry K.W."/>
            <person name="Belfiori B."/>
            <person name="Cichocki N."/>
            <person name="Clum A."/>
            <person name="Dockter R.B."/>
            <person name="Fauchery L."/>
            <person name="Guy J."/>
            <person name="Iotti M."/>
            <person name="Le Tacon F."/>
            <person name="Lindquist E.A."/>
            <person name="Lipzen A."/>
            <person name="Malagnac F."/>
            <person name="Mello A."/>
            <person name="Molinier V."/>
            <person name="Miyauchi S."/>
            <person name="Poulain J."/>
            <person name="Riccioni C."/>
            <person name="Rubini A."/>
            <person name="Sitrit Y."/>
            <person name="Splivallo R."/>
            <person name="Traeger S."/>
            <person name="Wang M."/>
            <person name="Zifcakova L."/>
            <person name="Wipf D."/>
            <person name="Zambonelli A."/>
            <person name="Paolocci F."/>
            <person name="Nowrousian M."/>
            <person name="Ottonello S."/>
            <person name="Baldrian P."/>
            <person name="Spatafora J.W."/>
            <person name="Henrissat B."/>
            <person name="Nagy L.G."/>
            <person name="Aury J.M."/>
            <person name="Wincker P."/>
            <person name="Grigoriev I.V."/>
            <person name="Bonfante P."/>
            <person name="Martin F.M."/>
        </authorList>
    </citation>
    <scope>NUCLEOTIDE SEQUENCE [LARGE SCALE GENOMIC DNA]</scope>
    <source>
        <strain evidence="2 3">ATCC MYA-4762</strain>
    </source>
</reference>
<evidence type="ECO:0000313" key="2">
    <source>
        <dbReference type="EMBL" id="RPB17961.1"/>
    </source>
</evidence>
<sequence>MPPRRAKPADKGKGKALSDSDPDSDPVITSYDIHLTTALAPYLHLFQYPVRSSNLPYSRLTSTCPASARIKPNAGAIELDVPINTMRNYDQEKGRQWGDALRKARLARDARISGISSSTTGAGKRRRTAADPNDSDPEDDMVYASFAEAKSAGRVLTTQTLSAHLHPQSTNYMVGVFRHKQLHLTPIHSTLQLRPQFTHIDTTISLEKDMQRALRIDPSGAPPPQARALQATVKQVGEEGAGVGGDALRALRREEGEEWVEMRWVDQDEEAAWEVFEGMFLPGGGGREEKKVDVEGGKVKETADVEGDVQMVDLEKKGDEAGEKSTLNLTTPRLKATITGAEYLRLLAAPRVDKD</sequence>
<dbReference type="InterPro" id="IPR006886">
    <property type="entry name" value="RNA_pol_III_Rpc5"/>
</dbReference>
<dbReference type="GO" id="GO:0042797">
    <property type="term" value="P:tRNA transcription by RNA polymerase III"/>
    <property type="evidence" value="ECO:0007669"/>
    <property type="project" value="TreeGrafter"/>
</dbReference>
<accession>A0A3N4LBE4</accession>
<protein>
    <submittedName>
        <fullName evidence="2">Uncharacterized protein</fullName>
    </submittedName>
</protein>
<organism evidence="2 3">
    <name type="scientific">Terfezia boudieri ATCC MYA-4762</name>
    <dbReference type="NCBI Taxonomy" id="1051890"/>
    <lineage>
        <taxon>Eukaryota</taxon>
        <taxon>Fungi</taxon>
        <taxon>Dikarya</taxon>
        <taxon>Ascomycota</taxon>
        <taxon>Pezizomycotina</taxon>
        <taxon>Pezizomycetes</taxon>
        <taxon>Pezizales</taxon>
        <taxon>Pezizaceae</taxon>
        <taxon>Terfezia</taxon>
    </lineage>
</organism>
<dbReference type="InParanoid" id="A0A3N4LBE4"/>
<dbReference type="FunCoup" id="A0A3N4LBE4">
    <property type="interactions" value="104"/>
</dbReference>